<dbReference type="NCBIfam" id="TIGR00254">
    <property type="entry name" value="GGDEF"/>
    <property type="match status" value="1"/>
</dbReference>
<dbReference type="Gene3D" id="3.40.190.10">
    <property type="entry name" value="Periplasmic binding protein-like II"/>
    <property type="match status" value="4"/>
</dbReference>
<reference evidence="6 8" key="1">
    <citation type="submission" date="2017-10" db="EMBL/GenBank/DDBJ databases">
        <title>Genomics of the genus Arcobacter.</title>
        <authorList>
            <person name="Perez-Cataluna A."/>
            <person name="Figueras M.J."/>
        </authorList>
    </citation>
    <scope>NUCLEOTIDE SEQUENCE [LARGE SCALE GENOMIC DNA]</scope>
    <source>
        <strain evidence="6 8">CECT 7835</strain>
    </source>
</reference>
<dbReference type="CDD" id="cd01007">
    <property type="entry name" value="PBP2_BvgS_HisK_like"/>
    <property type="match status" value="1"/>
</dbReference>
<name>A0AAX2A7R3_9BACT</name>
<dbReference type="Pfam" id="PF00990">
    <property type="entry name" value="GGDEF"/>
    <property type="match status" value="1"/>
</dbReference>
<dbReference type="SUPFAM" id="SSF55073">
    <property type="entry name" value="Nucleotide cyclase"/>
    <property type="match status" value="1"/>
</dbReference>
<keyword evidence="3" id="KW-1133">Transmembrane helix</keyword>
<evidence type="ECO:0000259" key="4">
    <source>
        <dbReference type="PROSITE" id="PS50887"/>
    </source>
</evidence>
<dbReference type="CDD" id="cd01949">
    <property type="entry name" value="GGDEF"/>
    <property type="match status" value="1"/>
</dbReference>
<comment type="catalytic activity">
    <reaction evidence="2">
        <text>2 GTP = 3',3'-c-di-GMP + 2 diphosphate</text>
        <dbReference type="Rhea" id="RHEA:24898"/>
        <dbReference type="ChEBI" id="CHEBI:33019"/>
        <dbReference type="ChEBI" id="CHEBI:37565"/>
        <dbReference type="ChEBI" id="CHEBI:58805"/>
        <dbReference type="EC" id="2.7.7.65"/>
    </reaction>
</comment>
<dbReference type="EMBL" id="CP031217">
    <property type="protein sequence ID" value="AXH11373.1"/>
    <property type="molecule type" value="Genomic_DNA"/>
</dbReference>
<dbReference type="Proteomes" id="UP000289193">
    <property type="component" value="Unassembled WGS sequence"/>
</dbReference>
<dbReference type="InterPro" id="IPR043128">
    <property type="entry name" value="Rev_trsase/Diguanyl_cyclase"/>
</dbReference>
<dbReference type="GO" id="GO:0052621">
    <property type="term" value="F:diguanylate cyclase activity"/>
    <property type="evidence" value="ECO:0007669"/>
    <property type="project" value="UniProtKB-EC"/>
</dbReference>
<dbReference type="Gene3D" id="3.30.70.270">
    <property type="match status" value="1"/>
</dbReference>
<dbReference type="AlphaFoldDB" id="A0AAX2A7R3"/>
<evidence type="ECO:0000256" key="1">
    <source>
        <dbReference type="ARBA" id="ARBA00012528"/>
    </source>
</evidence>
<organism evidence="6 8">
    <name type="scientific">Halarcobacter bivalviorum</name>
    <dbReference type="NCBI Taxonomy" id="663364"/>
    <lineage>
        <taxon>Bacteria</taxon>
        <taxon>Pseudomonadati</taxon>
        <taxon>Campylobacterota</taxon>
        <taxon>Epsilonproteobacteria</taxon>
        <taxon>Campylobacterales</taxon>
        <taxon>Arcobacteraceae</taxon>
        <taxon>Halarcobacter</taxon>
    </lineage>
</organism>
<dbReference type="RefSeq" id="WP_114838253.1">
    <property type="nucleotide sequence ID" value="NZ_CP031217.1"/>
</dbReference>
<dbReference type="InterPro" id="IPR029787">
    <property type="entry name" value="Nucleotide_cyclase"/>
</dbReference>
<evidence type="ECO:0000256" key="2">
    <source>
        <dbReference type="ARBA" id="ARBA00034247"/>
    </source>
</evidence>
<dbReference type="KEGG" id="hbv:ABIV_0342"/>
<dbReference type="SMART" id="SM00062">
    <property type="entry name" value="PBPb"/>
    <property type="match status" value="1"/>
</dbReference>
<evidence type="ECO:0000313" key="7">
    <source>
        <dbReference type="Proteomes" id="UP000253850"/>
    </source>
</evidence>
<keyword evidence="8" id="KW-1185">Reference proteome</keyword>
<dbReference type="InterPro" id="IPR001638">
    <property type="entry name" value="Solute-binding_3/MltF_N"/>
</dbReference>
<reference evidence="5 7" key="2">
    <citation type="submission" date="2018-07" db="EMBL/GenBank/DDBJ databases">
        <title>Complete genome of the Arcobacter bivalviorum type strain LMG 26154.</title>
        <authorList>
            <person name="Miller W.G."/>
            <person name="Yee E."/>
            <person name="Bono J.L."/>
        </authorList>
    </citation>
    <scope>NUCLEOTIDE SEQUENCE [LARGE SCALE GENOMIC DNA]</scope>
    <source>
        <strain evidence="5 7">LMG 26154</strain>
    </source>
</reference>
<evidence type="ECO:0000313" key="6">
    <source>
        <dbReference type="EMBL" id="RXK09637.1"/>
    </source>
</evidence>
<evidence type="ECO:0000313" key="5">
    <source>
        <dbReference type="EMBL" id="AXH11373.1"/>
    </source>
</evidence>
<dbReference type="Pfam" id="PF00497">
    <property type="entry name" value="SBP_bac_3"/>
    <property type="match status" value="1"/>
</dbReference>
<protein>
    <recommendedName>
        <fullName evidence="1">diguanylate cyclase</fullName>
        <ecNumber evidence="1">2.7.7.65</ecNumber>
    </recommendedName>
</protein>
<dbReference type="InterPro" id="IPR015168">
    <property type="entry name" value="SsuA/THI5"/>
</dbReference>
<evidence type="ECO:0000256" key="3">
    <source>
        <dbReference type="SAM" id="Phobius"/>
    </source>
</evidence>
<feature type="transmembrane region" description="Helical" evidence="3">
    <location>
        <begin position="560"/>
        <end position="579"/>
    </location>
</feature>
<dbReference type="EMBL" id="PDKM01000005">
    <property type="protein sequence ID" value="RXK09637.1"/>
    <property type="molecule type" value="Genomic_DNA"/>
</dbReference>
<sequence>MYKYKVIFLLLFTVISSLSAKEKVSLQLDWLHQFQFAGYYIAKEKGYFEEEELEVSIKEFNFDVDLVNDVLTSKSEYAVGKSSLIIDRLEGKEIILLAAIYQNSPMVLISLDNSDVKTIKDLKNKKIMLTPDARSAAAINSMLISQGLNLNDINFQTHSFKLEDLISGKTDAMGCYLSNEPYILKSKNIDFTIQNPSDYGFEFYGGLLFTSKKELEENPVRVRKMHKAIIKGWKYAFENIEETAKIIFDKYNTQNKSLDSLIYEGNILKELAQVEQNKLGNISTEKVEEIKRLYLLLGLSNSVINFKLEDIIYDSKKINLSLEEKNYISNNQVRLISNSTFPPFTFENNNKLSGIEIDYWNLLIKKLNLHGNIEVINNNKKANSSIDKNLNNVKYAFGNSDYENLDSNLTIKIDDIKLALTTLVDKPYSLSIDELKGKKIAITKYASYYKDLKKKYSRIEFVEVKNINEAFDLLQDKKVYGILGKLPALSYNITKKSISNTKISGIFKEEYEIKLHVNKENEVLLNILNKAISTITDEERKTIRDKYNSIIYEPEKDYSWVYKVIFFLITIIFIIVFNNRKLNREIKKRKLAEKELFKIANLDSLTNIYNRRKLEFILNTEVQREQRYKRGLSLIFFDVDNFKKINDELGHSIGDEVLEKISSIVKQSVRKTDFFGRWGGEEFIIILPETNKTQAKNIAYLLKEKIATFDFQINRTVTCSFGVSQFEETDCVDSLLTRADNAMYFVKRNGKNEVKVV</sequence>
<gene>
    <name evidence="5" type="ORF">ABIV_0342</name>
    <name evidence="6" type="ORF">CRV05_10080</name>
</gene>
<dbReference type="InterPro" id="IPR050469">
    <property type="entry name" value="Diguanylate_Cyclase"/>
</dbReference>
<dbReference type="EC" id="2.7.7.65" evidence="1"/>
<feature type="domain" description="GGDEF" evidence="4">
    <location>
        <begin position="630"/>
        <end position="757"/>
    </location>
</feature>
<dbReference type="PANTHER" id="PTHR45138:SF9">
    <property type="entry name" value="DIGUANYLATE CYCLASE DGCM-RELATED"/>
    <property type="match status" value="1"/>
</dbReference>
<dbReference type="Proteomes" id="UP000253850">
    <property type="component" value="Chromosome"/>
</dbReference>
<dbReference type="SMART" id="SM00267">
    <property type="entry name" value="GGDEF"/>
    <property type="match status" value="1"/>
</dbReference>
<dbReference type="InterPro" id="IPR000160">
    <property type="entry name" value="GGDEF_dom"/>
</dbReference>
<proteinExistence type="predicted"/>
<dbReference type="FunFam" id="3.30.70.270:FF:000001">
    <property type="entry name" value="Diguanylate cyclase domain protein"/>
    <property type="match status" value="1"/>
</dbReference>
<dbReference type="Pfam" id="PF09084">
    <property type="entry name" value="NMT1"/>
    <property type="match status" value="1"/>
</dbReference>
<accession>A0AAX2A7R3</accession>
<keyword evidence="3" id="KW-0812">Transmembrane</keyword>
<keyword evidence="3" id="KW-0472">Membrane</keyword>
<evidence type="ECO:0000313" key="8">
    <source>
        <dbReference type="Proteomes" id="UP000289193"/>
    </source>
</evidence>
<dbReference type="PROSITE" id="PS50887">
    <property type="entry name" value="GGDEF"/>
    <property type="match status" value="1"/>
</dbReference>
<dbReference type="SUPFAM" id="SSF53850">
    <property type="entry name" value="Periplasmic binding protein-like II"/>
    <property type="match status" value="2"/>
</dbReference>
<dbReference type="PANTHER" id="PTHR45138">
    <property type="entry name" value="REGULATORY COMPONENTS OF SENSORY TRANSDUCTION SYSTEM"/>
    <property type="match status" value="1"/>
</dbReference>